<comment type="caution">
    <text evidence="9">The sequence shown here is derived from an EMBL/GenBank/DDBJ whole genome shotgun (WGS) entry which is preliminary data.</text>
</comment>
<comment type="similarity">
    <text evidence="2">In the C-terminal section; belongs to the class-I pyridoxal-phosphate-dependent aminotransferase family.</text>
</comment>
<dbReference type="InterPro" id="IPR015422">
    <property type="entry name" value="PyrdxlP-dep_Trfase_small"/>
</dbReference>
<dbReference type="GO" id="GO:0008483">
    <property type="term" value="F:transaminase activity"/>
    <property type="evidence" value="ECO:0007669"/>
    <property type="project" value="UniProtKB-KW"/>
</dbReference>
<dbReference type="PROSITE" id="PS50949">
    <property type="entry name" value="HTH_GNTR"/>
    <property type="match status" value="1"/>
</dbReference>
<dbReference type="GO" id="GO:0003700">
    <property type="term" value="F:DNA-binding transcription factor activity"/>
    <property type="evidence" value="ECO:0007669"/>
    <property type="project" value="InterPro"/>
</dbReference>
<evidence type="ECO:0000256" key="1">
    <source>
        <dbReference type="ARBA" id="ARBA00001933"/>
    </source>
</evidence>
<dbReference type="GO" id="GO:0030170">
    <property type="term" value="F:pyridoxal phosphate binding"/>
    <property type="evidence" value="ECO:0007669"/>
    <property type="project" value="InterPro"/>
</dbReference>
<gene>
    <name evidence="9" type="ORF">BJ095_108118</name>
</gene>
<protein>
    <submittedName>
        <fullName evidence="9">GntR family transcriptional regulator</fullName>
    </submittedName>
</protein>
<feature type="domain" description="HTH gntR-type" evidence="8">
    <location>
        <begin position="11"/>
        <end position="79"/>
    </location>
</feature>
<dbReference type="SUPFAM" id="SSF46785">
    <property type="entry name" value="Winged helix' DNA-binding domain"/>
    <property type="match status" value="1"/>
</dbReference>
<dbReference type="CDD" id="cd07377">
    <property type="entry name" value="WHTH_GntR"/>
    <property type="match status" value="1"/>
</dbReference>
<dbReference type="EMBL" id="QJTJ01000008">
    <property type="protein sequence ID" value="PYF06696.1"/>
    <property type="molecule type" value="Genomic_DNA"/>
</dbReference>
<dbReference type="Proteomes" id="UP000247416">
    <property type="component" value="Unassembled WGS sequence"/>
</dbReference>
<dbReference type="RefSeq" id="WP_107934675.1">
    <property type="nucleotide sequence ID" value="NZ_CP085009.1"/>
</dbReference>
<dbReference type="InterPro" id="IPR036388">
    <property type="entry name" value="WH-like_DNA-bd_sf"/>
</dbReference>
<name>A0A318TPH6_9BACL</name>
<dbReference type="InterPro" id="IPR036390">
    <property type="entry name" value="WH_DNA-bd_sf"/>
</dbReference>
<evidence type="ECO:0000256" key="4">
    <source>
        <dbReference type="ARBA" id="ARBA00022898"/>
    </source>
</evidence>
<dbReference type="PRINTS" id="PR00035">
    <property type="entry name" value="HTHGNTR"/>
</dbReference>
<dbReference type="OrthoDB" id="9802328at2"/>
<dbReference type="GO" id="GO:0003677">
    <property type="term" value="F:DNA binding"/>
    <property type="evidence" value="ECO:0007669"/>
    <property type="project" value="UniProtKB-KW"/>
</dbReference>
<evidence type="ECO:0000256" key="5">
    <source>
        <dbReference type="ARBA" id="ARBA00023015"/>
    </source>
</evidence>
<evidence type="ECO:0000256" key="6">
    <source>
        <dbReference type="ARBA" id="ARBA00023125"/>
    </source>
</evidence>
<keyword evidence="6" id="KW-0238">DNA-binding</keyword>
<comment type="cofactor">
    <cofactor evidence="1">
        <name>pyridoxal 5'-phosphate</name>
        <dbReference type="ChEBI" id="CHEBI:597326"/>
    </cofactor>
</comment>
<reference evidence="9 10" key="1">
    <citation type="submission" date="2018-06" db="EMBL/GenBank/DDBJ databases">
        <title>Genomic Encyclopedia of Archaeal and Bacterial Type Strains, Phase II (KMG-II): from individual species to whole genera.</title>
        <authorList>
            <person name="Goeker M."/>
        </authorList>
    </citation>
    <scope>NUCLEOTIDE SEQUENCE [LARGE SCALE GENOMIC DNA]</scope>
    <source>
        <strain evidence="9 10">KACC 16626</strain>
    </source>
</reference>
<keyword evidence="10" id="KW-1185">Reference proteome</keyword>
<accession>A0A318TPH6</accession>
<dbReference type="CDD" id="cd00609">
    <property type="entry name" value="AAT_like"/>
    <property type="match status" value="1"/>
</dbReference>
<keyword evidence="7" id="KW-0804">Transcription</keyword>
<sequence>MNWQPNRSLATSLSNQIVQWITEQIQSGEWPLGTKLPPQRQLALSFGVNRSTLQEAIDELKANGLLSSKAGSATYVANDSWNLLVKQKQTNWQHYIETSIHKANYQTIQLINEFEQDDTVIRLGTGELSPSLLPTAELQNSLSEVNLDGKSIGYSSPQGSLSLRQSICQYVKRRGIETTPENICIVSGGLQALQLIALGLLETGSFVFQNQFSYLNSIHTFQSFGMNLYSLTDSQFTTEAIERIRKKRQAILYTIPSLHNPTGVSMTLKEKKRLYNLSEALQLPMIEDDVYFELLFDNPTPAIKSFDQTGQVLYIGSVSKTLSPGLRIGWVIASKAVIKRLADIKMQMDYGSSAISQQIVEYWLRTGKYEEHIGHLKAELKKRAAYTEKLLKQHFSNLASWESPKGGFYIWLKFHKPLVTTELFMRLLKKKVLINPGYIYAPNDAHHIRLSFAYSSEAELKRGIEILYAEVKLLLK</sequence>
<dbReference type="Pfam" id="PF00155">
    <property type="entry name" value="Aminotran_1_2"/>
    <property type="match status" value="1"/>
</dbReference>
<organism evidence="9 10">
    <name type="scientific">Ureibacillus chungkukjangi</name>
    <dbReference type="NCBI Taxonomy" id="1202712"/>
    <lineage>
        <taxon>Bacteria</taxon>
        <taxon>Bacillati</taxon>
        <taxon>Bacillota</taxon>
        <taxon>Bacilli</taxon>
        <taxon>Bacillales</taxon>
        <taxon>Caryophanaceae</taxon>
        <taxon>Ureibacillus</taxon>
    </lineage>
</organism>
<keyword evidence="5" id="KW-0805">Transcription regulation</keyword>
<evidence type="ECO:0000256" key="3">
    <source>
        <dbReference type="ARBA" id="ARBA00022576"/>
    </source>
</evidence>
<keyword evidence="3" id="KW-0808">Transferase</keyword>
<dbReference type="Gene3D" id="3.90.1150.10">
    <property type="entry name" value="Aspartate Aminotransferase, domain 1"/>
    <property type="match status" value="1"/>
</dbReference>
<keyword evidence="3" id="KW-0032">Aminotransferase</keyword>
<dbReference type="Pfam" id="PF00392">
    <property type="entry name" value="GntR"/>
    <property type="match status" value="1"/>
</dbReference>
<dbReference type="SUPFAM" id="SSF53383">
    <property type="entry name" value="PLP-dependent transferases"/>
    <property type="match status" value="1"/>
</dbReference>
<dbReference type="Gene3D" id="1.10.10.10">
    <property type="entry name" value="Winged helix-like DNA-binding domain superfamily/Winged helix DNA-binding domain"/>
    <property type="match status" value="1"/>
</dbReference>
<dbReference type="InterPro" id="IPR015421">
    <property type="entry name" value="PyrdxlP-dep_Trfase_major"/>
</dbReference>
<evidence type="ECO:0000313" key="10">
    <source>
        <dbReference type="Proteomes" id="UP000247416"/>
    </source>
</evidence>
<dbReference type="PANTHER" id="PTHR46577:SF2">
    <property type="entry name" value="TRANSCRIPTIONAL REGULATORY PROTEIN"/>
    <property type="match status" value="1"/>
</dbReference>
<dbReference type="InterPro" id="IPR051446">
    <property type="entry name" value="HTH_trans_reg/aminotransferase"/>
</dbReference>
<dbReference type="AlphaFoldDB" id="A0A318TPH6"/>
<dbReference type="SMART" id="SM00345">
    <property type="entry name" value="HTH_GNTR"/>
    <property type="match status" value="1"/>
</dbReference>
<proteinExistence type="inferred from homology"/>
<evidence type="ECO:0000256" key="2">
    <source>
        <dbReference type="ARBA" id="ARBA00005384"/>
    </source>
</evidence>
<dbReference type="InterPro" id="IPR015424">
    <property type="entry name" value="PyrdxlP-dep_Trfase"/>
</dbReference>
<keyword evidence="4" id="KW-0663">Pyridoxal phosphate</keyword>
<dbReference type="InterPro" id="IPR000524">
    <property type="entry name" value="Tscrpt_reg_HTH_GntR"/>
</dbReference>
<dbReference type="InterPro" id="IPR004839">
    <property type="entry name" value="Aminotransferase_I/II_large"/>
</dbReference>
<dbReference type="PANTHER" id="PTHR46577">
    <property type="entry name" value="HTH-TYPE TRANSCRIPTIONAL REGULATORY PROTEIN GABR"/>
    <property type="match status" value="1"/>
</dbReference>
<evidence type="ECO:0000313" key="9">
    <source>
        <dbReference type="EMBL" id="PYF06696.1"/>
    </source>
</evidence>
<evidence type="ECO:0000259" key="8">
    <source>
        <dbReference type="PROSITE" id="PS50949"/>
    </source>
</evidence>
<dbReference type="Gene3D" id="3.40.640.10">
    <property type="entry name" value="Type I PLP-dependent aspartate aminotransferase-like (Major domain)"/>
    <property type="match status" value="1"/>
</dbReference>
<evidence type="ECO:0000256" key="7">
    <source>
        <dbReference type="ARBA" id="ARBA00023163"/>
    </source>
</evidence>